<keyword evidence="3" id="KW-1185">Reference proteome</keyword>
<evidence type="ECO:0000313" key="3">
    <source>
        <dbReference type="Proteomes" id="UP000223968"/>
    </source>
</evidence>
<sequence>MREMAASRRRVATDQTPGRSQTLVWDAYLSSVSRNQPQTTLYIISKLSRTPQNLTSLVRFSDPKVVVAAVFAVVVVEGGMAADRRRLKNWRERGEESVLWRRGEQFTSTRALDRERPRKSTTLQKGDSSTKDRKQIDAAKTVAN</sequence>
<gene>
    <name evidence="2" type="ORF">AJ79_05987</name>
</gene>
<accession>A0A2B7XIQ4</accession>
<name>A0A2B7XIQ4_9EURO</name>
<reference evidence="2 3" key="1">
    <citation type="submission" date="2017-10" db="EMBL/GenBank/DDBJ databases">
        <title>Comparative genomics in systemic dimorphic fungi from Ajellomycetaceae.</title>
        <authorList>
            <person name="Munoz J.F."/>
            <person name="Mcewen J.G."/>
            <person name="Clay O.K."/>
            <person name="Cuomo C.A."/>
        </authorList>
    </citation>
    <scope>NUCLEOTIDE SEQUENCE [LARGE SCALE GENOMIC DNA]</scope>
    <source>
        <strain evidence="2 3">UAMH5409</strain>
    </source>
</reference>
<protein>
    <submittedName>
        <fullName evidence="2">Uncharacterized protein</fullName>
    </submittedName>
</protein>
<dbReference type="Proteomes" id="UP000223968">
    <property type="component" value="Unassembled WGS sequence"/>
</dbReference>
<feature type="region of interest" description="Disordered" evidence="1">
    <location>
        <begin position="109"/>
        <end position="144"/>
    </location>
</feature>
<proteinExistence type="predicted"/>
<dbReference type="AlphaFoldDB" id="A0A2B7XIQ4"/>
<evidence type="ECO:0000313" key="2">
    <source>
        <dbReference type="EMBL" id="PGH08498.1"/>
    </source>
</evidence>
<comment type="caution">
    <text evidence="2">The sequence shown here is derived from an EMBL/GenBank/DDBJ whole genome shotgun (WGS) entry which is preliminary data.</text>
</comment>
<feature type="compositionally biased region" description="Basic and acidic residues" evidence="1">
    <location>
        <begin position="128"/>
        <end position="137"/>
    </location>
</feature>
<evidence type="ECO:0000256" key="1">
    <source>
        <dbReference type="SAM" id="MobiDB-lite"/>
    </source>
</evidence>
<organism evidence="2 3">
    <name type="scientific">Helicocarpus griseus UAMH5409</name>
    <dbReference type="NCBI Taxonomy" id="1447875"/>
    <lineage>
        <taxon>Eukaryota</taxon>
        <taxon>Fungi</taxon>
        <taxon>Dikarya</taxon>
        <taxon>Ascomycota</taxon>
        <taxon>Pezizomycotina</taxon>
        <taxon>Eurotiomycetes</taxon>
        <taxon>Eurotiomycetidae</taxon>
        <taxon>Onygenales</taxon>
        <taxon>Ajellomycetaceae</taxon>
        <taxon>Helicocarpus</taxon>
    </lineage>
</organism>
<dbReference type="EMBL" id="PDNB01000101">
    <property type="protein sequence ID" value="PGH08498.1"/>
    <property type="molecule type" value="Genomic_DNA"/>
</dbReference>